<dbReference type="Proteomes" id="UP000323664">
    <property type="component" value="Unassembled WGS sequence"/>
</dbReference>
<dbReference type="SUPFAM" id="SSF53697">
    <property type="entry name" value="SIS domain"/>
    <property type="match status" value="1"/>
</dbReference>
<dbReference type="GO" id="GO:1901135">
    <property type="term" value="P:carbohydrate derivative metabolic process"/>
    <property type="evidence" value="ECO:0007669"/>
    <property type="project" value="InterPro"/>
</dbReference>
<dbReference type="InterPro" id="IPR035461">
    <property type="entry name" value="GmhA/DiaA"/>
</dbReference>
<sequence length="210" mass="23214">MKLQSIFPPKSLRTRGDMMKNDVVSNCDLYLSELVDEINKAPMKDIEKACEVIFDAFKCGKTLYIAGNGGSAASANHFYADLSNELLIHNINSNARVNSLCDSIVRLTAIANDYGYENVFSQQLSHGQEGDILLLLSVSGESKNLIKAADLAQSRSMKIVSVTSMTSTLTHISHISIIFGDCDYGLSEDFQSIFLHMLKRMINNNIPHKC</sequence>
<evidence type="ECO:0000313" key="2">
    <source>
        <dbReference type="EMBL" id="KAA8783805.1"/>
    </source>
</evidence>
<dbReference type="EMBL" id="RIAS01000003">
    <property type="protein sequence ID" value="KAA8783805.1"/>
    <property type="molecule type" value="Genomic_DNA"/>
</dbReference>
<reference evidence="2 3" key="1">
    <citation type="journal article" date="2019" name="J. Ind. Microbiol. Biotechnol.">
        <title>Paenibacillus amylolyticus 27C64 has a diverse set of carbohydrate-active enzymes and complete pectin deconstruction system.</title>
        <authorList>
            <person name="Keggi C."/>
            <person name="Doran-Peterson J."/>
        </authorList>
    </citation>
    <scope>NUCLEOTIDE SEQUENCE [LARGE SCALE GENOMIC DNA]</scope>
    <source>
        <strain evidence="2 3">27C64</strain>
    </source>
</reference>
<dbReference type="GO" id="GO:0097367">
    <property type="term" value="F:carbohydrate derivative binding"/>
    <property type="evidence" value="ECO:0007669"/>
    <property type="project" value="InterPro"/>
</dbReference>
<dbReference type="PANTHER" id="PTHR30390">
    <property type="entry name" value="SEDOHEPTULOSE 7-PHOSPHATE ISOMERASE / DNAA INITIATOR-ASSOCIATING FACTOR FOR REPLICATION INITIATION"/>
    <property type="match status" value="1"/>
</dbReference>
<dbReference type="AlphaFoldDB" id="A0A5M9WQE4"/>
<name>A0A5M9WQE4_PAEAM</name>
<comment type="caution">
    <text evidence="2">The sequence shown here is derived from an EMBL/GenBank/DDBJ whole genome shotgun (WGS) entry which is preliminary data.</text>
</comment>
<dbReference type="InterPro" id="IPR001347">
    <property type="entry name" value="SIS_dom"/>
</dbReference>
<dbReference type="InterPro" id="IPR046348">
    <property type="entry name" value="SIS_dom_sf"/>
</dbReference>
<organism evidence="2 3">
    <name type="scientific">Paenibacillus amylolyticus</name>
    <dbReference type="NCBI Taxonomy" id="1451"/>
    <lineage>
        <taxon>Bacteria</taxon>
        <taxon>Bacillati</taxon>
        <taxon>Bacillota</taxon>
        <taxon>Bacilli</taxon>
        <taxon>Bacillales</taxon>
        <taxon>Paenibacillaceae</taxon>
        <taxon>Paenibacillus</taxon>
    </lineage>
</organism>
<gene>
    <name evidence="2" type="ORF">EC604_08090</name>
</gene>
<proteinExistence type="predicted"/>
<dbReference type="Pfam" id="PF13580">
    <property type="entry name" value="SIS_2"/>
    <property type="match status" value="1"/>
</dbReference>
<protein>
    <submittedName>
        <fullName evidence="2">SIS domain-containing protein</fullName>
    </submittedName>
</protein>
<evidence type="ECO:0000313" key="3">
    <source>
        <dbReference type="Proteomes" id="UP000323664"/>
    </source>
</evidence>
<dbReference type="CDD" id="cd05006">
    <property type="entry name" value="SIS_GmhA"/>
    <property type="match status" value="1"/>
</dbReference>
<dbReference type="PROSITE" id="PS51464">
    <property type="entry name" value="SIS"/>
    <property type="match status" value="1"/>
</dbReference>
<feature type="domain" description="SIS" evidence="1">
    <location>
        <begin position="53"/>
        <end position="208"/>
    </location>
</feature>
<dbReference type="PANTHER" id="PTHR30390:SF8">
    <property type="entry name" value="SUGAR ISOMERASE (SIS)"/>
    <property type="match status" value="1"/>
</dbReference>
<dbReference type="InterPro" id="IPR050099">
    <property type="entry name" value="SIS_GmhA/DiaA_subfam"/>
</dbReference>
<accession>A0A5M9WQE4</accession>
<dbReference type="Gene3D" id="3.40.50.10490">
    <property type="entry name" value="Glucose-6-phosphate isomerase like protein, domain 1"/>
    <property type="match status" value="1"/>
</dbReference>
<evidence type="ECO:0000259" key="1">
    <source>
        <dbReference type="PROSITE" id="PS51464"/>
    </source>
</evidence>